<dbReference type="Proteomes" id="UP000824029">
    <property type="component" value="Unassembled WGS sequence"/>
</dbReference>
<feature type="domain" description="DUF6273" evidence="4">
    <location>
        <begin position="216"/>
        <end position="368"/>
    </location>
</feature>
<gene>
    <name evidence="5" type="ORF">IAA22_08205</name>
</gene>
<protein>
    <submittedName>
        <fullName evidence="5">Zinc ribbon domain-containing protein</fullName>
    </submittedName>
</protein>
<feature type="region of interest" description="Disordered" evidence="1">
    <location>
        <begin position="91"/>
        <end position="119"/>
    </location>
</feature>
<comment type="caution">
    <text evidence="5">The sequence shown here is derived from an EMBL/GenBank/DDBJ whole genome shotgun (WGS) entry which is preliminary data.</text>
</comment>
<sequence>MFCNNCGSQQKDGAKFCTVCGAPLMQAASATPVDPVLPVQKNARAQRPRSGNGPVVAAVVLVVLAVASVVGVAALMTDCFGFTKPAEEAPVVASPQDSTTQTPQAEPKPQAEAPAAPEVRASVQEYSWEELSQISALISAAGSDAEATEVAASYHLCNADGTLDGTQTKQLVLADGTSVTMQILGFNHDERADGAGRAGITFGSRGIVGTHAMNADDSTSGGWRDSSLRAWMNDDLLAQLPDDVAAAIVPVTKYANATGETTDPASVVATTDTLWAPAYAELGGHMDIADDPHDDVYNAEGSQYQLYADLGASWDTPNDILAISGVERWWERTADPMDGRYFMCVGEDGTPWYAHTPKNEFGVVMCFCV</sequence>
<dbReference type="EMBL" id="DXBZ01000163">
    <property type="protein sequence ID" value="HIZ19072.1"/>
    <property type="molecule type" value="Genomic_DNA"/>
</dbReference>
<proteinExistence type="predicted"/>
<feature type="domain" description="Zinc-ribbon" evidence="3">
    <location>
        <begin position="2"/>
        <end position="24"/>
    </location>
</feature>
<evidence type="ECO:0000256" key="2">
    <source>
        <dbReference type="SAM" id="Phobius"/>
    </source>
</evidence>
<evidence type="ECO:0000259" key="3">
    <source>
        <dbReference type="Pfam" id="PF13240"/>
    </source>
</evidence>
<name>A0A9D2DL44_9ACTN</name>
<evidence type="ECO:0000256" key="1">
    <source>
        <dbReference type="SAM" id="MobiDB-lite"/>
    </source>
</evidence>
<reference evidence="5" key="2">
    <citation type="submission" date="2021-04" db="EMBL/GenBank/DDBJ databases">
        <authorList>
            <person name="Gilroy R."/>
        </authorList>
    </citation>
    <scope>NUCLEOTIDE SEQUENCE</scope>
    <source>
        <strain evidence="5">ChiHecolR3B27-1887</strain>
    </source>
</reference>
<reference evidence="5" key="1">
    <citation type="journal article" date="2021" name="PeerJ">
        <title>Extensive microbial diversity within the chicken gut microbiome revealed by metagenomics and culture.</title>
        <authorList>
            <person name="Gilroy R."/>
            <person name="Ravi A."/>
            <person name="Getino M."/>
            <person name="Pursley I."/>
            <person name="Horton D.L."/>
            <person name="Alikhan N.F."/>
            <person name="Baker D."/>
            <person name="Gharbi K."/>
            <person name="Hall N."/>
            <person name="Watson M."/>
            <person name="Adriaenssens E.M."/>
            <person name="Foster-Nyarko E."/>
            <person name="Jarju S."/>
            <person name="Secka A."/>
            <person name="Antonio M."/>
            <person name="Oren A."/>
            <person name="Chaudhuri R.R."/>
            <person name="La Ragione R."/>
            <person name="Hildebrand F."/>
            <person name="Pallen M.J."/>
        </authorList>
    </citation>
    <scope>NUCLEOTIDE SEQUENCE</scope>
    <source>
        <strain evidence="5">ChiHecolR3B27-1887</strain>
    </source>
</reference>
<keyword evidence="2" id="KW-0472">Membrane</keyword>
<dbReference type="Pfam" id="PF13240">
    <property type="entry name" value="Zn_Ribbon_1"/>
    <property type="match status" value="1"/>
</dbReference>
<dbReference type="InterPro" id="IPR046240">
    <property type="entry name" value="DUF6273"/>
</dbReference>
<feature type="transmembrane region" description="Helical" evidence="2">
    <location>
        <begin position="55"/>
        <end position="76"/>
    </location>
</feature>
<keyword evidence="2" id="KW-1133">Transmembrane helix</keyword>
<keyword evidence="2" id="KW-0812">Transmembrane</keyword>
<feature type="compositionally biased region" description="Low complexity" evidence="1">
    <location>
        <begin position="99"/>
        <end position="118"/>
    </location>
</feature>
<evidence type="ECO:0000313" key="5">
    <source>
        <dbReference type="EMBL" id="HIZ19072.1"/>
    </source>
</evidence>
<dbReference type="InterPro" id="IPR026870">
    <property type="entry name" value="Zinc_ribbon_dom"/>
</dbReference>
<dbReference type="AlphaFoldDB" id="A0A9D2DL44"/>
<organism evidence="5 6">
    <name type="scientific">Candidatus Olsenella stercoravium</name>
    <dbReference type="NCBI Taxonomy" id="2838713"/>
    <lineage>
        <taxon>Bacteria</taxon>
        <taxon>Bacillati</taxon>
        <taxon>Actinomycetota</taxon>
        <taxon>Coriobacteriia</taxon>
        <taxon>Coriobacteriales</taxon>
        <taxon>Atopobiaceae</taxon>
        <taxon>Olsenella</taxon>
    </lineage>
</organism>
<dbReference type="Pfam" id="PF19789">
    <property type="entry name" value="DUF6273"/>
    <property type="match status" value="1"/>
</dbReference>
<accession>A0A9D2DL44</accession>
<evidence type="ECO:0000313" key="6">
    <source>
        <dbReference type="Proteomes" id="UP000824029"/>
    </source>
</evidence>
<evidence type="ECO:0000259" key="4">
    <source>
        <dbReference type="Pfam" id="PF19789"/>
    </source>
</evidence>